<dbReference type="InterPro" id="IPR051393">
    <property type="entry name" value="ABC_transporter_permease"/>
</dbReference>
<evidence type="ECO:0000256" key="7">
    <source>
        <dbReference type="RuleBase" id="RU363032"/>
    </source>
</evidence>
<dbReference type="AlphaFoldDB" id="A0A242KFT1"/>
<reference evidence="9" key="1">
    <citation type="submission" date="2017-05" db="EMBL/GenBank/DDBJ databases">
        <title>The Genome Sequence of Enterococcus sp. 9E7_DIV0242.</title>
        <authorList>
            <consortium name="The Broad Institute Genomics Platform"/>
            <consortium name="The Broad Institute Genomic Center for Infectious Diseases"/>
            <person name="Earl A."/>
            <person name="Manson A."/>
            <person name="Schwartman J."/>
            <person name="Gilmore M."/>
            <person name="Abouelleil A."/>
            <person name="Cao P."/>
            <person name="Chapman S."/>
            <person name="Cusick C."/>
            <person name="Shea T."/>
            <person name="Young S."/>
            <person name="Neafsey D."/>
            <person name="Nusbaum C."/>
            <person name="Birren B."/>
        </authorList>
    </citation>
    <scope>NUCLEOTIDE SEQUENCE [LARGE SCALE GENOMIC DNA]</scope>
    <source>
        <strain evidence="9">9E7_DIV0242</strain>
    </source>
</reference>
<feature type="transmembrane region" description="Helical" evidence="7">
    <location>
        <begin position="63"/>
        <end position="83"/>
    </location>
</feature>
<dbReference type="CDD" id="cd06261">
    <property type="entry name" value="TM_PBP2"/>
    <property type="match status" value="1"/>
</dbReference>
<organism evidence="9">
    <name type="scientific">Candidatus Enterococcus clewellii</name>
    <dbReference type="NCBI Taxonomy" id="1834193"/>
    <lineage>
        <taxon>Bacteria</taxon>
        <taxon>Bacillati</taxon>
        <taxon>Bacillota</taxon>
        <taxon>Bacilli</taxon>
        <taxon>Lactobacillales</taxon>
        <taxon>Enterococcaceae</taxon>
        <taxon>Enterococcus</taxon>
    </lineage>
</organism>
<dbReference type="PANTHER" id="PTHR30193">
    <property type="entry name" value="ABC TRANSPORTER PERMEASE PROTEIN"/>
    <property type="match status" value="1"/>
</dbReference>
<dbReference type="InterPro" id="IPR035906">
    <property type="entry name" value="MetI-like_sf"/>
</dbReference>
<evidence type="ECO:0000256" key="4">
    <source>
        <dbReference type="ARBA" id="ARBA00022692"/>
    </source>
</evidence>
<keyword evidence="5 7" id="KW-1133">Transmembrane helix</keyword>
<name>A0A242KFT1_9ENTE</name>
<evidence type="ECO:0000313" key="9">
    <source>
        <dbReference type="EMBL" id="OTP19400.1"/>
    </source>
</evidence>
<dbReference type="EMBL" id="NGMM01000001">
    <property type="protein sequence ID" value="OTP19400.1"/>
    <property type="molecule type" value="Genomic_DNA"/>
</dbReference>
<accession>A0A242KFT1</accession>
<dbReference type="GO" id="GO:0055085">
    <property type="term" value="P:transmembrane transport"/>
    <property type="evidence" value="ECO:0007669"/>
    <property type="project" value="InterPro"/>
</dbReference>
<keyword evidence="4 7" id="KW-0812">Transmembrane</keyword>
<protein>
    <recommendedName>
        <fullName evidence="8">ABC transmembrane type-1 domain-containing protein</fullName>
    </recommendedName>
</protein>
<evidence type="ECO:0000256" key="5">
    <source>
        <dbReference type="ARBA" id="ARBA00022989"/>
    </source>
</evidence>
<proteinExistence type="inferred from homology"/>
<dbReference type="SUPFAM" id="SSF161098">
    <property type="entry name" value="MetI-like"/>
    <property type="match status" value="1"/>
</dbReference>
<keyword evidence="2 7" id="KW-0813">Transport</keyword>
<dbReference type="PANTHER" id="PTHR30193:SF37">
    <property type="entry name" value="INNER MEMBRANE ABC TRANSPORTER PERMEASE PROTEIN YCJO"/>
    <property type="match status" value="1"/>
</dbReference>
<keyword evidence="6 7" id="KW-0472">Membrane</keyword>
<comment type="similarity">
    <text evidence="7">Belongs to the binding-protein-dependent transport system permease family.</text>
</comment>
<feature type="transmembrane region" description="Helical" evidence="7">
    <location>
        <begin position="217"/>
        <end position="237"/>
    </location>
</feature>
<dbReference type="Pfam" id="PF00528">
    <property type="entry name" value="BPD_transp_1"/>
    <property type="match status" value="1"/>
</dbReference>
<feature type="domain" description="ABC transmembrane type-1" evidence="8">
    <location>
        <begin position="26"/>
        <end position="238"/>
    </location>
</feature>
<evidence type="ECO:0000256" key="6">
    <source>
        <dbReference type="ARBA" id="ARBA00023136"/>
    </source>
</evidence>
<dbReference type="PROSITE" id="PS50928">
    <property type="entry name" value="ABC_TM1"/>
    <property type="match status" value="1"/>
</dbReference>
<evidence type="ECO:0000259" key="8">
    <source>
        <dbReference type="PROSITE" id="PS50928"/>
    </source>
</evidence>
<evidence type="ECO:0000256" key="1">
    <source>
        <dbReference type="ARBA" id="ARBA00004651"/>
    </source>
</evidence>
<feature type="transmembrane region" description="Helical" evidence="7">
    <location>
        <begin position="111"/>
        <end position="134"/>
    </location>
</feature>
<sequence length="247" mass="27253">MVAAPKWLGLENYSKILDDKYFGIALKNTLVYTALYVPLGLLTSLGAAMLLNTKKKAVSMFRTFFYIPALCSSVATGTIWYWLLNPQMGLFNKILGMFGVAGPAWLYDSQWAMLAIVIMSVWMGMGANMMIFLAGLQGINPALYEAADIEGANAFQKFWSITRPQLSKVTFLVVTQLLIGAFQVFDQAYMLTQGGPGNATITIVYYIYNEGFGSLKMGYASAMSMVLFVVIFVFAMINTKVTNNENG</sequence>
<feature type="transmembrane region" description="Helical" evidence="7">
    <location>
        <begin position="30"/>
        <end position="51"/>
    </location>
</feature>
<comment type="subcellular location">
    <subcellularLocation>
        <location evidence="1 7">Cell membrane</location>
        <topology evidence="1 7">Multi-pass membrane protein</topology>
    </subcellularLocation>
</comment>
<evidence type="ECO:0000256" key="3">
    <source>
        <dbReference type="ARBA" id="ARBA00022475"/>
    </source>
</evidence>
<dbReference type="GO" id="GO:0005886">
    <property type="term" value="C:plasma membrane"/>
    <property type="evidence" value="ECO:0007669"/>
    <property type="project" value="UniProtKB-SubCell"/>
</dbReference>
<dbReference type="Gene3D" id="1.10.3720.10">
    <property type="entry name" value="MetI-like"/>
    <property type="match status" value="1"/>
</dbReference>
<dbReference type="InterPro" id="IPR000515">
    <property type="entry name" value="MetI-like"/>
</dbReference>
<gene>
    <name evidence="9" type="ORF">A5888_001217</name>
</gene>
<keyword evidence="3" id="KW-1003">Cell membrane</keyword>
<comment type="caution">
    <text evidence="9">The sequence shown here is derived from an EMBL/GenBank/DDBJ whole genome shotgun (WGS) entry which is preliminary data.</text>
</comment>
<evidence type="ECO:0000256" key="2">
    <source>
        <dbReference type="ARBA" id="ARBA00022448"/>
    </source>
</evidence>